<evidence type="ECO:0000259" key="8">
    <source>
        <dbReference type="PROSITE" id="PS50885"/>
    </source>
</evidence>
<evidence type="ECO:0000256" key="4">
    <source>
        <dbReference type="SAM" id="Coils"/>
    </source>
</evidence>
<gene>
    <name evidence="9" type="ORF">MchiMG62_17090</name>
</gene>
<dbReference type="CDD" id="cd00130">
    <property type="entry name" value="PAS"/>
    <property type="match status" value="2"/>
</dbReference>
<dbReference type="Pfam" id="PF08448">
    <property type="entry name" value="PAS_4"/>
    <property type="match status" value="2"/>
</dbReference>
<evidence type="ECO:0000259" key="7">
    <source>
        <dbReference type="PROSITE" id="PS50113"/>
    </source>
</evidence>
<dbReference type="InterPro" id="IPR004089">
    <property type="entry name" value="MCPsignal_dom"/>
</dbReference>
<feature type="domain" description="PAC" evidence="7">
    <location>
        <begin position="290"/>
        <end position="341"/>
    </location>
</feature>
<protein>
    <submittedName>
        <fullName evidence="9">Uncharacterized protein</fullName>
    </submittedName>
</protein>
<reference evidence="9 10" key="1">
    <citation type="submission" date="2019-06" db="EMBL/GenBank/DDBJ databases">
        <title>Complete genome sequence of Methanoculleus chikugoensis strain MG62.</title>
        <authorList>
            <person name="Asakawa S."/>
            <person name="Dianou D."/>
        </authorList>
    </citation>
    <scope>NUCLEOTIDE SEQUENCE [LARGE SCALE GENOMIC DNA]</scope>
    <source>
        <strain evidence="9 10">MG62</strain>
    </source>
</reference>
<dbReference type="Pfam" id="PF00015">
    <property type="entry name" value="MCPsignal"/>
    <property type="match status" value="1"/>
</dbReference>
<dbReference type="Proteomes" id="UP000824969">
    <property type="component" value="Chromosome"/>
</dbReference>
<keyword evidence="10" id="KW-1185">Reference proteome</keyword>
<evidence type="ECO:0000313" key="9">
    <source>
        <dbReference type="EMBL" id="BBL68528.1"/>
    </source>
</evidence>
<keyword evidence="1 3" id="KW-0807">Transducer</keyword>
<comment type="similarity">
    <text evidence="2">Belongs to the methyl-accepting chemotaxis (MCP) protein family.</text>
</comment>
<dbReference type="InterPro" id="IPR000014">
    <property type="entry name" value="PAS"/>
</dbReference>
<dbReference type="PANTHER" id="PTHR32089:SF112">
    <property type="entry name" value="LYSOZYME-LIKE PROTEIN-RELATED"/>
    <property type="match status" value="1"/>
</dbReference>
<feature type="domain" description="PAC" evidence="7">
    <location>
        <begin position="412"/>
        <end position="464"/>
    </location>
</feature>
<evidence type="ECO:0000259" key="5">
    <source>
        <dbReference type="PROSITE" id="PS50111"/>
    </source>
</evidence>
<organism evidence="9 10">
    <name type="scientific">Methanoculleus chikugoensis</name>
    <dbReference type="NCBI Taxonomy" id="118126"/>
    <lineage>
        <taxon>Archaea</taxon>
        <taxon>Methanobacteriati</taxon>
        <taxon>Methanobacteriota</taxon>
        <taxon>Stenosarchaea group</taxon>
        <taxon>Methanomicrobia</taxon>
        <taxon>Methanomicrobiales</taxon>
        <taxon>Methanomicrobiaceae</taxon>
        <taxon>Methanoculleus</taxon>
    </lineage>
</organism>
<dbReference type="InterPro" id="IPR003660">
    <property type="entry name" value="HAMP_dom"/>
</dbReference>
<evidence type="ECO:0000256" key="3">
    <source>
        <dbReference type="PROSITE-ProRule" id="PRU00284"/>
    </source>
</evidence>
<dbReference type="PANTHER" id="PTHR32089">
    <property type="entry name" value="METHYL-ACCEPTING CHEMOTAXIS PROTEIN MCPB"/>
    <property type="match status" value="1"/>
</dbReference>
<dbReference type="InterPro" id="IPR000700">
    <property type="entry name" value="PAS-assoc_C"/>
</dbReference>
<dbReference type="SMART" id="SM00091">
    <property type="entry name" value="PAS"/>
    <property type="match status" value="3"/>
</dbReference>
<evidence type="ECO:0000313" key="10">
    <source>
        <dbReference type="Proteomes" id="UP000824969"/>
    </source>
</evidence>
<feature type="domain" description="Methyl-accepting transducer" evidence="5">
    <location>
        <begin position="791"/>
        <end position="1027"/>
    </location>
</feature>
<keyword evidence="4" id="KW-0175">Coiled coil</keyword>
<feature type="coiled-coil region" evidence="4">
    <location>
        <begin position="64"/>
        <end position="91"/>
    </location>
</feature>
<dbReference type="PROSITE" id="PS50111">
    <property type="entry name" value="CHEMOTAXIS_TRANSDUC_2"/>
    <property type="match status" value="1"/>
</dbReference>
<evidence type="ECO:0000256" key="2">
    <source>
        <dbReference type="ARBA" id="ARBA00029447"/>
    </source>
</evidence>
<dbReference type="EMBL" id="AP019781">
    <property type="protein sequence ID" value="BBL68528.1"/>
    <property type="molecule type" value="Genomic_DNA"/>
</dbReference>
<dbReference type="RefSeq" id="WP_221056622.1">
    <property type="nucleotide sequence ID" value="NZ_AP019781.1"/>
</dbReference>
<accession>A0ABN5XIP8</accession>
<proteinExistence type="inferred from homology"/>
<dbReference type="PROSITE" id="PS50113">
    <property type="entry name" value="PAC"/>
    <property type="match status" value="4"/>
</dbReference>
<name>A0ABN5XIP8_9EURY</name>
<dbReference type="PROSITE" id="PS50885">
    <property type="entry name" value="HAMP"/>
    <property type="match status" value="1"/>
</dbReference>
<feature type="domain" description="HAMP" evidence="8">
    <location>
        <begin position="720"/>
        <end position="772"/>
    </location>
</feature>
<dbReference type="PROSITE" id="PS50112">
    <property type="entry name" value="PAS"/>
    <property type="match status" value="1"/>
</dbReference>
<dbReference type="NCBIfam" id="TIGR00229">
    <property type="entry name" value="sensory_box"/>
    <property type="match status" value="2"/>
</dbReference>
<dbReference type="InterPro" id="IPR013656">
    <property type="entry name" value="PAS_4"/>
</dbReference>
<dbReference type="CDD" id="cd11386">
    <property type="entry name" value="MCP_signal"/>
    <property type="match status" value="1"/>
</dbReference>
<dbReference type="SMART" id="SM00283">
    <property type="entry name" value="MA"/>
    <property type="match status" value="1"/>
</dbReference>
<evidence type="ECO:0000259" key="6">
    <source>
        <dbReference type="PROSITE" id="PS50112"/>
    </source>
</evidence>
<feature type="domain" description="PAS" evidence="6">
    <location>
        <begin position="98"/>
        <end position="138"/>
    </location>
</feature>
<sequence>MIDKPGRKALFTGPVVPGMTGQAQGQGAAVLPEAIETALHAALEGDDSVQIDLAGVPENYRPLATSINALLEKKQEEKQRFKRRLDEAKMLLKGSDTIIQQNPMPILVVDPNFKVTMANTAYAEMSGIPMDQVLGRSLRDFKITSQKGSGLRQAILEKKRVYGEIVAELPSGTRTLEQYGIPLLDNENAVESILIVYNDLTKQREEEEEIRAQIENIAELQHRSDTIILKNPMPMLVVDTAMKIVTANEAYLELTGIDQSRITSMTLRDFKVLDQKGDGIKKVLTEKVRVSGEVTVEFPAGTYSLEQYGIPLLNEKNELTGILNVYNDVTEKRKEEAEIKKMQHRIDTMIKQNPLAIATLRPDKSRIDINDEYARMWRGTREETLAKKLYDYDITVIGGDHFYACYETKKRARTDVMVKWPDGVRKYLTLNAIPILDANGEIEMAFYVWNDWTDLQVQKEEAEKLKHSVDTMIKQNPLAIATLRADKSRIDINDEYARMWRGTREETLAKKLYDYDITVLDGEHFYACYETKKPARTDVMVKWPDGVRKYLTLNAIPILDANGEIEMAFYVWNDWTDLKEKEEEVKDTEHRVDAMIKQNPLAIATLRPDKSRIDINDEYARMWRGTREETLAKKLYDYDITILDGDHFYTCYETKKLARTDVMVKWPDGVKKYLTLNAIPILDRNGEIEMAFYVWNDWTEQREREDQIRDLMETAKQESERLGASARELGNALAAMAKGDLTTFVEAETEDPLREVKNDYNTSLTAIRGLLADVAKAAHQVDMTTKEVSKSTDEIIRATEQVAVSTQQSSEDARRQLEKIEEIGMDINDLSASIEEIASTTQSVMEQASKASKEGNDAATLGEVATKKMQLVEEISTQTVGEISTLNSQMREINNIVKLIADIANQTNLLALNAAIEAARAGEHGRGFAVVAGEIRNLAGESKRASQDIEDLIRTIQASTEKTTDSMQASHQEIQAGIESVNKVIIGLNRIVDSVEVVTSGISEITKATEDQANSTNNVMQKMDESTHMTKESLNRAEDMAALAEEVSASTEEVGSASHELAGMAGQLEKIMKQFKLN</sequence>
<feature type="domain" description="PAC" evidence="7">
    <location>
        <begin position="535"/>
        <end position="587"/>
    </location>
</feature>
<feature type="domain" description="PAC" evidence="7">
    <location>
        <begin position="658"/>
        <end position="710"/>
    </location>
</feature>
<evidence type="ECO:0000256" key="1">
    <source>
        <dbReference type="ARBA" id="ARBA00023224"/>
    </source>
</evidence>
<dbReference type="GeneID" id="66131237"/>